<accession>T1DWM3</accession>
<dbReference type="EMBL" id="BASD01000025">
    <property type="protein sequence ID" value="GAD19532.1"/>
    <property type="molecule type" value="Genomic_DNA"/>
</dbReference>
<dbReference type="STRING" id="1325130.HFN_0772"/>
<sequence length="40" mass="4473">MAKINRQKPNHKTLIALAISLVFVVECDIGVISTMFIINM</sequence>
<dbReference type="AlphaFoldDB" id="T1DWM3"/>
<evidence type="ECO:0000313" key="2">
    <source>
        <dbReference type="Proteomes" id="UP000018143"/>
    </source>
</evidence>
<dbReference type="Proteomes" id="UP000018143">
    <property type="component" value="Unassembled WGS sequence"/>
</dbReference>
<organism evidence="1 2">
    <name type="scientific">Helicobacter fennelliae MRY12-0050</name>
    <dbReference type="NCBI Taxonomy" id="1325130"/>
    <lineage>
        <taxon>Bacteria</taxon>
        <taxon>Pseudomonadati</taxon>
        <taxon>Campylobacterota</taxon>
        <taxon>Epsilonproteobacteria</taxon>
        <taxon>Campylobacterales</taxon>
        <taxon>Helicobacteraceae</taxon>
        <taxon>Helicobacter</taxon>
    </lineage>
</organism>
<name>T1DWM3_9HELI</name>
<comment type="caution">
    <text evidence="1">The sequence shown here is derived from an EMBL/GenBank/DDBJ whole genome shotgun (WGS) entry which is preliminary data.</text>
</comment>
<keyword evidence="2" id="KW-1185">Reference proteome</keyword>
<evidence type="ECO:0000313" key="1">
    <source>
        <dbReference type="EMBL" id="GAD19532.1"/>
    </source>
</evidence>
<gene>
    <name evidence="1" type="ORF">HFN_0772</name>
</gene>
<proteinExistence type="predicted"/>
<protein>
    <submittedName>
        <fullName evidence="1">Uncharacterized protein</fullName>
    </submittedName>
</protein>
<reference evidence="1 2" key="1">
    <citation type="journal article" date="2013" name="Genome Announc.">
        <title>Draft Genome Sequence of Helicobacter fennelliae Strain MRY12-0050, Isolated from a Bacteremia Patient.</title>
        <authorList>
            <person name="Rimbara E."/>
            <person name="Matsui M."/>
            <person name="Mori S."/>
            <person name="Suzuki S."/>
            <person name="Suzuki M."/>
            <person name="Kim H."/>
            <person name="Sekizuka T."/>
            <person name="Kuroda M."/>
            <person name="Shibayama K."/>
        </authorList>
    </citation>
    <scope>NUCLEOTIDE SEQUENCE [LARGE SCALE GENOMIC DNA]</scope>
    <source>
        <strain evidence="1 2">MRY12-0050</strain>
    </source>
</reference>